<dbReference type="PANTHER" id="PTHR43117">
    <property type="entry name" value="OSMOPROTECTANT IMPORT ATP-BINDING PROTEIN OSMV"/>
    <property type="match status" value="1"/>
</dbReference>
<organism evidence="9 10">
    <name type="scientific">Paenibacillus aceris</name>
    <dbReference type="NCBI Taxonomy" id="869555"/>
    <lineage>
        <taxon>Bacteria</taxon>
        <taxon>Bacillati</taxon>
        <taxon>Bacillota</taxon>
        <taxon>Bacilli</taxon>
        <taxon>Bacillales</taxon>
        <taxon>Paenibacillaceae</taxon>
        <taxon>Paenibacillus</taxon>
    </lineage>
</organism>
<dbReference type="SUPFAM" id="SSF54631">
    <property type="entry name" value="CBS-domain pair"/>
    <property type="match status" value="1"/>
</dbReference>
<reference evidence="9 10" key="1">
    <citation type="submission" date="2021-03" db="EMBL/GenBank/DDBJ databases">
        <title>Genomic Encyclopedia of Type Strains, Phase IV (KMG-IV): sequencing the most valuable type-strain genomes for metagenomic binning, comparative biology and taxonomic classification.</title>
        <authorList>
            <person name="Goeker M."/>
        </authorList>
    </citation>
    <scope>NUCLEOTIDE SEQUENCE [LARGE SCALE GENOMIC DNA]</scope>
    <source>
        <strain evidence="9 10">DSM 24950</strain>
    </source>
</reference>
<evidence type="ECO:0000256" key="2">
    <source>
        <dbReference type="ARBA" id="ARBA00022448"/>
    </source>
</evidence>
<dbReference type="PROSITE" id="PS50893">
    <property type="entry name" value="ABC_TRANSPORTER_2"/>
    <property type="match status" value="1"/>
</dbReference>
<feature type="domain" description="ABC transporter" evidence="8">
    <location>
        <begin position="2"/>
        <end position="236"/>
    </location>
</feature>
<dbReference type="Pfam" id="PF00571">
    <property type="entry name" value="CBS"/>
    <property type="match status" value="1"/>
</dbReference>
<dbReference type="PROSITE" id="PS00211">
    <property type="entry name" value="ABC_TRANSPORTER_1"/>
    <property type="match status" value="1"/>
</dbReference>
<evidence type="ECO:0000256" key="1">
    <source>
        <dbReference type="ARBA" id="ARBA00005417"/>
    </source>
</evidence>
<dbReference type="EMBL" id="JAGGKV010000038">
    <property type="protein sequence ID" value="MBP1967645.1"/>
    <property type="molecule type" value="Genomic_DNA"/>
</dbReference>
<dbReference type="InterPro" id="IPR046342">
    <property type="entry name" value="CBS_dom_sf"/>
</dbReference>
<dbReference type="CDD" id="cd02205">
    <property type="entry name" value="CBS_pair_SF"/>
    <property type="match status" value="1"/>
</dbReference>
<dbReference type="InterPro" id="IPR027417">
    <property type="entry name" value="P-loop_NTPase"/>
</dbReference>
<evidence type="ECO:0000256" key="6">
    <source>
        <dbReference type="ARBA" id="ARBA00023122"/>
    </source>
</evidence>
<keyword evidence="7" id="KW-0997">Cell inner membrane</keyword>
<dbReference type="RefSeq" id="WP_167062906.1">
    <property type="nucleotide sequence ID" value="NZ_JAAOZR010000025.1"/>
</dbReference>
<dbReference type="Proteomes" id="UP001519344">
    <property type="component" value="Unassembled WGS sequence"/>
</dbReference>
<dbReference type="Gene3D" id="3.10.580.10">
    <property type="entry name" value="CBS-domain"/>
    <property type="match status" value="1"/>
</dbReference>
<dbReference type="InterPro" id="IPR017871">
    <property type="entry name" value="ABC_transporter-like_CS"/>
</dbReference>
<keyword evidence="3" id="KW-0677">Repeat</keyword>
<evidence type="ECO:0000256" key="7">
    <source>
        <dbReference type="RuleBase" id="RU369116"/>
    </source>
</evidence>
<comment type="catalytic activity">
    <reaction evidence="7">
        <text>a quaternary ammonium(out) + ATP + H2O = a quaternary ammonium(in) + ADP + phosphate + H(+)</text>
        <dbReference type="Rhea" id="RHEA:11036"/>
        <dbReference type="ChEBI" id="CHEBI:15377"/>
        <dbReference type="ChEBI" id="CHEBI:15378"/>
        <dbReference type="ChEBI" id="CHEBI:30616"/>
        <dbReference type="ChEBI" id="CHEBI:35267"/>
        <dbReference type="ChEBI" id="CHEBI:43474"/>
        <dbReference type="ChEBI" id="CHEBI:456216"/>
    </reaction>
</comment>
<dbReference type="SMART" id="SM00382">
    <property type="entry name" value="AAA"/>
    <property type="match status" value="1"/>
</dbReference>
<dbReference type="EC" id="7.6.2.9" evidence="7"/>
<comment type="subcellular location">
    <subcellularLocation>
        <location evidence="7">Cell inner membrane</location>
        <topology evidence="7">Peripheral membrane protein</topology>
    </subcellularLocation>
</comment>
<dbReference type="CDD" id="cd03295">
    <property type="entry name" value="ABC_OpuCA_Osmoprotection"/>
    <property type="match status" value="1"/>
</dbReference>
<dbReference type="InterPro" id="IPR000644">
    <property type="entry name" value="CBS_dom"/>
</dbReference>
<keyword evidence="4 7" id="KW-0547">Nucleotide-binding</keyword>
<keyword evidence="7" id="KW-1003">Cell membrane</keyword>
<gene>
    <name evidence="9" type="ORF">J2Z65_006917</name>
</gene>
<evidence type="ECO:0000256" key="5">
    <source>
        <dbReference type="ARBA" id="ARBA00022840"/>
    </source>
</evidence>
<comment type="subunit">
    <text evidence="7">The complex is probably composed of two ATP-binding proteins, two transmembrane proteins and a solute-binding protein.</text>
</comment>
<keyword evidence="5 7" id="KW-0067">ATP-binding</keyword>
<dbReference type="Gene3D" id="3.40.50.300">
    <property type="entry name" value="P-loop containing nucleotide triphosphate hydrolases"/>
    <property type="match status" value="1"/>
</dbReference>
<dbReference type="InterPro" id="IPR003593">
    <property type="entry name" value="AAA+_ATPase"/>
</dbReference>
<keyword evidence="2 7" id="KW-0813">Transport</keyword>
<dbReference type="InterPro" id="IPR003439">
    <property type="entry name" value="ABC_transporter-like_ATP-bd"/>
</dbReference>
<name>A0ABS4I9P2_9BACL</name>
<evidence type="ECO:0000313" key="9">
    <source>
        <dbReference type="EMBL" id="MBP1967645.1"/>
    </source>
</evidence>
<sequence length="373" mass="41538">MIRFESVSKSYAGVQTLMDVSFEVQKGEIVSLIGPSGCGKTTTLRMVNRLIEPSSGNIFVQNEDISKLNAVELRRNIGYVIQQVGLLPHMTIGKNIGLVPKLKGWKEKDYSQRIDNLLEMVGLDPHIFRNRYPSELSGGQQQRIGVIRALAAEPPIVLMDEPFSALDPISREQLQDELSKLQKEINKTILFVTHDMDEALKISDRIAIMNKGSIVQLDTPKNILSRPANRFVSEFIGEKRLSASNVDSKRAIAKYMIRPKAKLQCKQTVGDAMKLSRQNGEEAWIVCDLEGKYYGIVTLEALQRHNRPDDCVEKAAFARIPVLESDESWEKAAVQMLENKLNVLPIAVCGDVVGYVTKESILVGLSGATTKIS</sequence>
<keyword evidence="10" id="KW-1185">Reference proteome</keyword>
<keyword evidence="6" id="KW-0129">CBS domain</keyword>
<protein>
    <recommendedName>
        <fullName evidence="7">Quaternary amine transport ATP-binding protein</fullName>
        <ecNumber evidence="7">7.6.2.9</ecNumber>
    </recommendedName>
</protein>
<proteinExistence type="inferred from homology"/>
<comment type="similarity">
    <text evidence="1 7">Belongs to the ABC transporter superfamily.</text>
</comment>
<evidence type="ECO:0000313" key="10">
    <source>
        <dbReference type="Proteomes" id="UP001519344"/>
    </source>
</evidence>
<evidence type="ECO:0000256" key="4">
    <source>
        <dbReference type="ARBA" id="ARBA00022741"/>
    </source>
</evidence>
<evidence type="ECO:0000256" key="3">
    <source>
        <dbReference type="ARBA" id="ARBA00022737"/>
    </source>
</evidence>
<dbReference type="GO" id="GO:0005524">
    <property type="term" value="F:ATP binding"/>
    <property type="evidence" value="ECO:0007669"/>
    <property type="project" value="UniProtKB-KW"/>
</dbReference>
<dbReference type="InterPro" id="IPR005892">
    <property type="entry name" value="Gly-betaine_transp_ATP-bd"/>
</dbReference>
<dbReference type="SUPFAM" id="SSF52540">
    <property type="entry name" value="P-loop containing nucleoside triphosphate hydrolases"/>
    <property type="match status" value="1"/>
</dbReference>
<evidence type="ECO:0000259" key="8">
    <source>
        <dbReference type="PROSITE" id="PS50893"/>
    </source>
</evidence>
<keyword evidence="7" id="KW-0472">Membrane</keyword>
<comment type="caution">
    <text evidence="9">The sequence shown here is derived from an EMBL/GenBank/DDBJ whole genome shotgun (WGS) entry which is preliminary data.</text>
</comment>
<dbReference type="Pfam" id="PF00005">
    <property type="entry name" value="ABC_tran"/>
    <property type="match status" value="1"/>
</dbReference>
<dbReference type="NCBIfam" id="TIGR01186">
    <property type="entry name" value="proV"/>
    <property type="match status" value="1"/>
</dbReference>
<accession>A0ABS4I9P2</accession>
<dbReference type="PANTHER" id="PTHR43117:SF4">
    <property type="entry name" value="OSMOPROTECTANT IMPORT ATP-BINDING PROTEIN OSMV"/>
    <property type="match status" value="1"/>
</dbReference>